<reference evidence="1" key="1">
    <citation type="journal article" date="2021" name="Microbiol. Resour. Announc.">
        <title>Genome Sequence of Lymphocystis Disease Virus 2 LCDV-JP_Oita_2018, Isolated from a Diseased Japanese Flounder (Paralichthys olivaceus) in Japan.</title>
        <authorList>
            <person name="Kawato S."/>
            <person name="Nozaki R."/>
            <person name="Hirono I."/>
            <person name="Kondo H."/>
        </authorList>
    </citation>
    <scope>NUCLEOTIDE SEQUENCE</scope>
    <source>
        <strain evidence="1">LCDV-JP_Oita_2018</strain>
    </source>
</reference>
<sequence length="471" mass="53158">MSLLQAIDKTKNVPNFTNPQNWNGPQRILKPKPCKITPNHAGFKKIEPLKKIGCFRPEGILKQSYSQDPYRLQTGYIQKTTVYNSIEESISISNDSRPTAIVDHPLSVKRDDKAVEKCENIKKSIRYFDVLKDVCLKVFETLTYKSIKFCTDKKIFLKTVPKTETTVNSLKLLKPLEPPSKIPTKKAIVLPVQSGEKSFIKSVSVTHHNVKPKTKEFSATANKTITKYDFKDKCYNLKPRAEHKTSQTAGKTITIAACIKPPQNVKTTQRLTVAGETSIIKIKEEPISGSINLKTEPVKIYGRCKEKRGEKIIYTAIPEPVNQLRIEEKCISRSFEKIVCIKPFVKNKTKIPIFGHSTDQKLEHVIKAEQKGKLKQLVKIKEESGCASIYKKSLFKTPVLKQPIQNLLSTTSGYKSTEKPIKIASKSLPCNTLKVSVDNRSVKPGSVELGGYKKLFRKLATNSFELNPHKF</sequence>
<dbReference type="Proteomes" id="UP000501113">
    <property type="component" value="Segment"/>
</dbReference>
<dbReference type="EMBL" id="LC534415">
    <property type="protein sequence ID" value="BCB67481.1"/>
    <property type="molecule type" value="Genomic_DNA"/>
</dbReference>
<proteinExistence type="predicted"/>
<evidence type="ECO:0000313" key="1">
    <source>
        <dbReference type="EMBL" id="BCB67481.1"/>
    </source>
</evidence>
<accession>A0A6F8X1S5</accession>
<name>A0A6F8X1S5_9VIRU</name>
<organism evidence="1">
    <name type="scientific">Lymphocystis disease virus 2</name>
    <dbReference type="NCBI Taxonomy" id="159183"/>
    <lineage>
        <taxon>Viruses</taxon>
        <taxon>Varidnaviria</taxon>
        <taxon>Bamfordvirae</taxon>
        <taxon>Nucleocytoviricota</taxon>
        <taxon>Megaviricetes</taxon>
        <taxon>Pimascovirales</taxon>
        <taxon>Pimascovirales incertae sedis</taxon>
        <taxon>Iridoviridae</taxon>
        <taxon>Alphairidovirinae</taxon>
        <taxon>Lymphocystivirus</taxon>
        <taxon>Lymphocystivirus paralichthys1</taxon>
    </lineage>
</organism>
<protein>
    <submittedName>
        <fullName evidence="1">Uncharacterized protein</fullName>
    </submittedName>
</protein>